<proteinExistence type="predicted"/>
<dbReference type="InterPro" id="IPR028002">
    <property type="entry name" value="Myb_DNA-bind_5"/>
</dbReference>
<organism evidence="2 3">
    <name type="scientific">Crassostrea virginica</name>
    <name type="common">Eastern oyster</name>
    <dbReference type="NCBI Taxonomy" id="6565"/>
    <lineage>
        <taxon>Eukaryota</taxon>
        <taxon>Metazoa</taxon>
        <taxon>Spiralia</taxon>
        <taxon>Lophotrochozoa</taxon>
        <taxon>Mollusca</taxon>
        <taxon>Bivalvia</taxon>
        <taxon>Autobranchia</taxon>
        <taxon>Pteriomorphia</taxon>
        <taxon>Ostreida</taxon>
        <taxon>Ostreoidea</taxon>
        <taxon>Ostreidae</taxon>
        <taxon>Crassostrea</taxon>
    </lineage>
</organism>
<dbReference type="AlphaFoldDB" id="A0A8B8CSW7"/>
<sequence length="247" mass="28189">MNEEIKGKSVRNRGKNFDTREIQLLTELVEKNIEIINSKFSNTVTNEKKKKIWENITIQINALGIANRTAKEIKTKWINMHQTAKKEYSDDKLYRRQTGGGPCPKPVSSISERIVDLFKGSPSFDGLSGFETQSDVPPINSPNTVNLLSDLLVTKEQDNNSYMGLRVIEVEESGAEDTTTTSNVSQIAESSRFLCPPAKKPKIKPDDVTRMQYEVLKQQKKKLEEQTVYYRLMNKKLRMEMGLPNED</sequence>
<evidence type="ECO:0000313" key="2">
    <source>
        <dbReference type="Proteomes" id="UP000694844"/>
    </source>
</evidence>
<dbReference type="Gene3D" id="1.10.10.60">
    <property type="entry name" value="Homeodomain-like"/>
    <property type="match status" value="1"/>
</dbReference>
<dbReference type="InterPro" id="IPR001005">
    <property type="entry name" value="SANT/Myb"/>
</dbReference>
<keyword evidence="2" id="KW-1185">Reference proteome</keyword>
<dbReference type="GeneID" id="111121776"/>
<reference evidence="3" key="1">
    <citation type="submission" date="2025-08" db="UniProtKB">
        <authorList>
            <consortium name="RefSeq"/>
        </authorList>
    </citation>
    <scope>IDENTIFICATION</scope>
    <source>
        <tissue evidence="3">Whole sample</tissue>
    </source>
</reference>
<dbReference type="Pfam" id="PF13873">
    <property type="entry name" value="Myb_DNA-bind_5"/>
    <property type="match status" value="1"/>
</dbReference>
<gene>
    <name evidence="3" type="primary">LOC111121776</name>
</gene>
<dbReference type="Proteomes" id="UP000694844">
    <property type="component" value="Chromosome 2"/>
</dbReference>
<dbReference type="RefSeq" id="XP_022318913.1">
    <property type="nucleotide sequence ID" value="XM_022463205.1"/>
</dbReference>
<name>A0A8B8CSW7_CRAVI</name>
<dbReference type="SMART" id="SM00717">
    <property type="entry name" value="SANT"/>
    <property type="match status" value="1"/>
</dbReference>
<dbReference type="KEGG" id="cvn:111121776"/>
<protein>
    <submittedName>
        <fullName evidence="3">Uncharacterized protein LOC111121776</fullName>
    </submittedName>
</protein>
<evidence type="ECO:0000313" key="3">
    <source>
        <dbReference type="RefSeq" id="XP_022318913.1"/>
    </source>
</evidence>
<feature type="domain" description="Myb-like" evidence="1">
    <location>
        <begin position="13"/>
        <end position="83"/>
    </location>
</feature>
<dbReference type="OrthoDB" id="10046272at2759"/>
<dbReference type="PANTHER" id="PTHR21411">
    <property type="entry name" value="APONTIC"/>
    <property type="match status" value="1"/>
</dbReference>
<dbReference type="PANTHER" id="PTHR21411:SF0">
    <property type="entry name" value="REGULATORY PROTEIN ZESTE"/>
    <property type="match status" value="1"/>
</dbReference>
<evidence type="ECO:0000259" key="1">
    <source>
        <dbReference type="SMART" id="SM00717"/>
    </source>
</evidence>
<accession>A0A8B8CSW7</accession>